<dbReference type="PANTHER" id="PTHR22754:SF32">
    <property type="entry name" value="DISCO-INTERACTING PROTEIN 2"/>
    <property type="match status" value="1"/>
</dbReference>
<dbReference type="SUPFAM" id="SSF56645">
    <property type="entry name" value="Acyl-CoA dehydrogenase NM domain-like"/>
    <property type="match status" value="1"/>
</dbReference>
<dbReference type="EMBL" id="CP053586">
    <property type="protein sequence ID" value="WNZ26350.1"/>
    <property type="molecule type" value="Genomic_DNA"/>
</dbReference>
<accession>A0AA96WJM1</accession>
<dbReference type="Pfam" id="PF02770">
    <property type="entry name" value="Acyl-CoA_dh_M"/>
    <property type="match status" value="1"/>
</dbReference>
<proteinExistence type="inferred from homology"/>
<dbReference type="InterPro" id="IPR045851">
    <property type="entry name" value="AMP-bd_C_sf"/>
</dbReference>
<evidence type="ECO:0000256" key="10">
    <source>
        <dbReference type="ARBA" id="ARBA00023098"/>
    </source>
</evidence>
<keyword evidence="8" id="KW-0274">FAD</keyword>
<name>A0AA96WJM1_9CYAN</name>
<dbReference type="InterPro" id="IPR036736">
    <property type="entry name" value="ACP-like_sf"/>
</dbReference>
<feature type="compositionally biased region" description="Low complexity" evidence="11">
    <location>
        <begin position="1201"/>
        <end position="1212"/>
    </location>
</feature>
<keyword evidence="12" id="KW-0472">Membrane</keyword>
<dbReference type="Pfam" id="PF00441">
    <property type="entry name" value="Acyl-CoA_dh_1"/>
    <property type="match status" value="1"/>
</dbReference>
<dbReference type="GO" id="GO:0070566">
    <property type="term" value="F:adenylyltransferase activity"/>
    <property type="evidence" value="ECO:0007669"/>
    <property type="project" value="TreeGrafter"/>
</dbReference>
<dbReference type="CDD" id="cd05931">
    <property type="entry name" value="FAAL"/>
    <property type="match status" value="1"/>
</dbReference>
<dbReference type="PROSITE" id="PS00455">
    <property type="entry name" value="AMP_BINDING"/>
    <property type="match status" value="1"/>
</dbReference>
<dbReference type="Gene3D" id="1.10.540.10">
    <property type="entry name" value="Acyl-CoA dehydrogenase/oxidase, N-terminal domain"/>
    <property type="match status" value="1"/>
</dbReference>
<dbReference type="InterPro" id="IPR006091">
    <property type="entry name" value="Acyl-CoA_Oxase/DH_mid-dom"/>
</dbReference>
<dbReference type="Pfam" id="PF02771">
    <property type="entry name" value="Acyl-CoA_dh_N"/>
    <property type="match status" value="1"/>
</dbReference>
<evidence type="ECO:0000313" key="14">
    <source>
        <dbReference type="EMBL" id="WNZ26350.1"/>
    </source>
</evidence>
<keyword evidence="12" id="KW-0812">Transmembrane</keyword>
<dbReference type="SUPFAM" id="SSF47203">
    <property type="entry name" value="Acyl-CoA dehydrogenase C-terminal domain-like"/>
    <property type="match status" value="1"/>
</dbReference>
<dbReference type="GO" id="GO:0050660">
    <property type="term" value="F:flavin adenine dinucleotide binding"/>
    <property type="evidence" value="ECO:0007669"/>
    <property type="project" value="InterPro"/>
</dbReference>
<gene>
    <name evidence="14" type="ORF">HJG54_00055</name>
</gene>
<dbReference type="InterPro" id="IPR009075">
    <property type="entry name" value="AcylCo_DH/oxidase_C"/>
</dbReference>
<dbReference type="SUPFAM" id="SSF56801">
    <property type="entry name" value="Acetyl-CoA synthetase-like"/>
    <property type="match status" value="1"/>
</dbReference>
<protein>
    <submittedName>
        <fullName evidence="14">AMP-binding protein</fullName>
    </submittedName>
</protein>
<dbReference type="PANTHER" id="PTHR22754">
    <property type="entry name" value="DISCO-INTERACTING PROTEIN 2 DIP2 -RELATED"/>
    <property type="match status" value="1"/>
</dbReference>
<evidence type="ECO:0000256" key="7">
    <source>
        <dbReference type="ARBA" id="ARBA00022630"/>
    </source>
</evidence>
<organism evidence="14">
    <name type="scientific">Leptolyngbya sp. NK1-12</name>
    <dbReference type="NCBI Taxonomy" id="2547451"/>
    <lineage>
        <taxon>Bacteria</taxon>
        <taxon>Bacillati</taxon>
        <taxon>Cyanobacteriota</taxon>
        <taxon>Cyanophyceae</taxon>
        <taxon>Leptolyngbyales</taxon>
        <taxon>Leptolyngbyaceae</taxon>
        <taxon>Leptolyngbya group</taxon>
        <taxon>Leptolyngbya</taxon>
    </lineage>
</organism>
<dbReference type="InterPro" id="IPR013786">
    <property type="entry name" value="AcylCoA_DH/ox_N"/>
</dbReference>
<evidence type="ECO:0000256" key="3">
    <source>
        <dbReference type="ARBA" id="ARBA00009347"/>
    </source>
</evidence>
<dbReference type="InterPro" id="IPR025110">
    <property type="entry name" value="AMP-bd_C"/>
</dbReference>
<keyword evidence="12" id="KW-1133">Transmembrane helix</keyword>
<feature type="compositionally biased region" description="Polar residues" evidence="11">
    <location>
        <begin position="1213"/>
        <end position="1225"/>
    </location>
</feature>
<dbReference type="InterPro" id="IPR046373">
    <property type="entry name" value="Acyl-CoA_Oxase/DH_mid-dom_sf"/>
</dbReference>
<evidence type="ECO:0000256" key="4">
    <source>
        <dbReference type="ARBA" id="ARBA00022450"/>
    </source>
</evidence>
<dbReference type="GO" id="GO:0016627">
    <property type="term" value="F:oxidoreductase activity, acting on the CH-CH group of donors"/>
    <property type="evidence" value="ECO:0007669"/>
    <property type="project" value="InterPro"/>
</dbReference>
<dbReference type="CDD" id="cd00567">
    <property type="entry name" value="ACAD"/>
    <property type="match status" value="1"/>
</dbReference>
<feature type="domain" description="Carrier" evidence="13">
    <location>
        <begin position="1234"/>
        <end position="1313"/>
    </location>
</feature>
<sequence>MAANLLSSASQRAEFSTVVDLLHYRAIHQPNQLAYRFLIDGEQQEASLSYRDLDRQARAIAAQLQRLELQGGRALLIYSPGLDFIAAFFGCLYAGVIAVPVYPPRRNLSSVQTIAADAQASTVLTQQSLLTQTAQLVGIDHWIATDQILSKSSGPPFSDGQLTNGQPDAWQPITLDPNRLAFLQYTSGSTGQPKGVMVSHANLLHNSALIYEKFGHSPASRGVIWLPPYHDMGLIGGILQPLYGGFPVTLMAPVAFLQKPIRWLEAISRCGAKGAVTSGGPNFAYERCVEKITPAQKANLDLSGWTVAFTGAEPIWAATLSRFTAAFADCGFRPEAFYPCYGLAEATLLVTGGDKASKPQQISVSISALQQHRVEVVCDSDAAQSEAAQRLVSCGQPAADQSLLIVDPETRQPYAPDRIGEIWLAGGSVTRGYWNQPELNARTFVELQSATGSEHNPSIYLRTGDLGFIYNNELFITGRLKDVLIIRGRNYYPQDIERTVEQSHPALSPGCGAAFICEVDGTEQLIIIQEVNREHWRSANPEEMITAIRAAISEEHQLQVHTIQLLKPGTIPKTSSGKIKRYACREKFENGEFTVIKTVIEQDPTSPSRQTEPTRSQSKKPIASPWNGHLACLISAGPQTDLNRLNPLMNPLNRLNASTNKLVELPIAPAAKPNQTSRKTEHLTDCLIDWLRDYATHHINSRLIDERRCIPPAIVLDFGNQGLLGMQVSQQYGGLELGHTETMRVLQQLGAIDPTLALFVGLNNVLGIRPIAQSAAPALKDDLLPLLATGRELAAFALTEPGAGANPQAIAAHAIPEKDGWRLNGTKIWSGSAAWAGVINVFVQHQQDQHRGISGFVLQRGNPGLRQGPEALTMGMRGMVQNTLYLENAPVTTDQLLGTVGTGMSIAQDAMMYGRLAIAAASIGGMKRCAQLMLRYSARRSIATGKLLEHPVVLTRLHHLNAAIVATETLVTQITQRLDAGESVPIEAYTVCKTAAPEFYWQAADGLVQTLGGRGYIETNLAPQILRDARVLRIFEGPTETLNAFLGSRILHHQSWQQWLSQSLNAPEISQRLLDAAAQINDCCHHAGFDQPLVAQQLASGLIGEVATLAFLWASLENANHFSSERKLRLTLEWIQTQFEHRFSQALITASEHFNNCRKDVVTNQILEYEQTIGDIEQTLAGEDQALDDLLHKLPAPTELSSPASASVSVAPQNQPQTDTNPIDANPENANLADTAQAIQTWMIQWLSQKLNIAAEHIDRHRPFADYGIDSVIAVELAQDLETWLNLSQPLEATLAWNFPSIATLSYHLATLTPAPLQSPTHLCHPTATQKQTISHPPDSLTEPELAALLAAELAAAKGRKRQ</sequence>
<dbReference type="GO" id="GO:0031177">
    <property type="term" value="F:phosphopantetheine binding"/>
    <property type="evidence" value="ECO:0007669"/>
    <property type="project" value="InterPro"/>
</dbReference>
<dbReference type="InterPro" id="IPR040097">
    <property type="entry name" value="FAAL/FAAC"/>
</dbReference>
<dbReference type="GO" id="GO:0006633">
    <property type="term" value="P:fatty acid biosynthetic process"/>
    <property type="evidence" value="ECO:0007669"/>
    <property type="project" value="TreeGrafter"/>
</dbReference>
<feature type="region of interest" description="Disordered" evidence="11">
    <location>
        <begin position="1200"/>
        <end position="1225"/>
    </location>
</feature>
<dbReference type="Gene3D" id="1.10.1200.10">
    <property type="entry name" value="ACP-like"/>
    <property type="match status" value="1"/>
</dbReference>
<comment type="similarity">
    <text evidence="2">Belongs to the ATP-dependent AMP-binding enzyme family.</text>
</comment>
<feature type="transmembrane region" description="Helical" evidence="12">
    <location>
        <begin position="75"/>
        <end position="102"/>
    </location>
</feature>
<keyword evidence="10" id="KW-0443">Lipid metabolism</keyword>
<dbReference type="InterPro" id="IPR000873">
    <property type="entry name" value="AMP-dep_synth/lig_dom"/>
</dbReference>
<comment type="similarity">
    <text evidence="3">Belongs to the acyl-CoA dehydrogenase family.</text>
</comment>
<evidence type="ECO:0000256" key="5">
    <source>
        <dbReference type="ARBA" id="ARBA00022553"/>
    </source>
</evidence>
<comment type="cofactor">
    <cofactor evidence="1">
        <name>FAD</name>
        <dbReference type="ChEBI" id="CHEBI:57692"/>
    </cofactor>
</comment>
<dbReference type="PROSITE" id="PS00012">
    <property type="entry name" value="PHOSPHOPANTETHEINE"/>
    <property type="match status" value="1"/>
</dbReference>
<dbReference type="Pfam" id="PF00501">
    <property type="entry name" value="AMP-binding"/>
    <property type="match status" value="1"/>
</dbReference>
<dbReference type="InterPro" id="IPR042099">
    <property type="entry name" value="ANL_N_sf"/>
</dbReference>
<dbReference type="GO" id="GO:0005886">
    <property type="term" value="C:plasma membrane"/>
    <property type="evidence" value="ECO:0007669"/>
    <property type="project" value="TreeGrafter"/>
</dbReference>
<evidence type="ECO:0000259" key="13">
    <source>
        <dbReference type="PROSITE" id="PS50075"/>
    </source>
</evidence>
<keyword evidence="7" id="KW-0285">Flavoprotein</keyword>
<evidence type="ECO:0000256" key="11">
    <source>
        <dbReference type="SAM" id="MobiDB-lite"/>
    </source>
</evidence>
<dbReference type="InterPro" id="IPR036250">
    <property type="entry name" value="AcylCo_DH-like_C"/>
</dbReference>
<evidence type="ECO:0000256" key="8">
    <source>
        <dbReference type="ARBA" id="ARBA00022827"/>
    </source>
</evidence>
<keyword evidence="6" id="KW-0436">Ligase</keyword>
<dbReference type="InterPro" id="IPR009081">
    <property type="entry name" value="PP-bd_ACP"/>
</dbReference>
<dbReference type="PROSITE" id="PS50075">
    <property type="entry name" value="CARRIER"/>
    <property type="match status" value="1"/>
</dbReference>
<dbReference type="GO" id="GO:0071766">
    <property type="term" value="P:Actinobacterium-type cell wall biogenesis"/>
    <property type="evidence" value="ECO:0007669"/>
    <property type="project" value="UniProtKB-ARBA"/>
</dbReference>
<evidence type="ECO:0000256" key="12">
    <source>
        <dbReference type="SAM" id="Phobius"/>
    </source>
</evidence>
<dbReference type="SMART" id="SM00823">
    <property type="entry name" value="PKS_PP"/>
    <property type="match status" value="1"/>
</dbReference>
<dbReference type="SUPFAM" id="SSF47336">
    <property type="entry name" value="ACP-like"/>
    <property type="match status" value="1"/>
</dbReference>
<keyword evidence="9" id="KW-0276">Fatty acid metabolism</keyword>
<dbReference type="Pfam" id="PF23024">
    <property type="entry name" value="AMP-dom_DIP2-like"/>
    <property type="match status" value="1"/>
</dbReference>
<evidence type="ECO:0000256" key="2">
    <source>
        <dbReference type="ARBA" id="ARBA00006432"/>
    </source>
</evidence>
<dbReference type="GO" id="GO:0016874">
    <property type="term" value="F:ligase activity"/>
    <property type="evidence" value="ECO:0007669"/>
    <property type="project" value="UniProtKB-KW"/>
</dbReference>
<keyword evidence="5" id="KW-0597">Phosphoprotein</keyword>
<evidence type="ECO:0000256" key="6">
    <source>
        <dbReference type="ARBA" id="ARBA00022598"/>
    </source>
</evidence>
<dbReference type="Gene3D" id="2.40.110.10">
    <property type="entry name" value="Butyryl-CoA Dehydrogenase, subunit A, domain 2"/>
    <property type="match status" value="1"/>
</dbReference>
<dbReference type="Gene3D" id="3.40.50.12780">
    <property type="entry name" value="N-terminal domain of ligase-like"/>
    <property type="match status" value="1"/>
</dbReference>
<dbReference type="Gene3D" id="1.20.140.10">
    <property type="entry name" value="Butyryl-CoA Dehydrogenase, subunit A, domain 3"/>
    <property type="match status" value="1"/>
</dbReference>
<evidence type="ECO:0000256" key="9">
    <source>
        <dbReference type="ARBA" id="ARBA00022832"/>
    </source>
</evidence>
<dbReference type="FunFam" id="3.40.50.12780:FF:000013">
    <property type="entry name" value="Long-chain-fatty-acid--AMP ligase FadD32"/>
    <property type="match status" value="1"/>
</dbReference>
<dbReference type="InterPro" id="IPR020806">
    <property type="entry name" value="PKS_PP-bd"/>
</dbReference>
<dbReference type="InterPro" id="IPR009100">
    <property type="entry name" value="AcylCoA_DH/oxidase_NM_dom_sf"/>
</dbReference>
<evidence type="ECO:0000256" key="1">
    <source>
        <dbReference type="ARBA" id="ARBA00001974"/>
    </source>
</evidence>
<reference evidence="14" key="1">
    <citation type="submission" date="2020-05" db="EMBL/GenBank/DDBJ databases">
        <authorList>
            <person name="Zhu T."/>
            <person name="Keshari N."/>
            <person name="Lu X."/>
        </authorList>
    </citation>
    <scope>NUCLEOTIDE SEQUENCE</scope>
    <source>
        <strain evidence="14">NK1-12</strain>
    </source>
</reference>
<dbReference type="Gene3D" id="3.30.300.30">
    <property type="match status" value="1"/>
</dbReference>
<dbReference type="InterPro" id="IPR020845">
    <property type="entry name" value="AMP-binding_CS"/>
</dbReference>
<dbReference type="InterPro" id="IPR037069">
    <property type="entry name" value="AcylCoA_DH/ox_N_sf"/>
</dbReference>
<feature type="region of interest" description="Disordered" evidence="11">
    <location>
        <begin position="599"/>
        <end position="623"/>
    </location>
</feature>
<dbReference type="InterPro" id="IPR006162">
    <property type="entry name" value="Ppantetheine_attach_site"/>
</dbReference>
<dbReference type="Pfam" id="PF00550">
    <property type="entry name" value="PP-binding"/>
    <property type="match status" value="1"/>
</dbReference>
<keyword evidence="4" id="KW-0596">Phosphopantetheine</keyword>
<feature type="compositionally biased region" description="Polar residues" evidence="11">
    <location>
        <begin position="603"/>
        <end position="616"/>
    </location>
</feature>
<dbReference type="SMART" id="SM01294">
    <property type="entry name" value="PKS_PP_betabranch"/>
    <property type="match status" value="1"/>
</dbReference>